<accession>A0A072VNN7</accession>
<organism evidence="1 3">
    <name type="scientific">Medicago truncatula</name>
    <name type="common">Barrel medic</name>
    <name type="synonym">Medicago tribuloides</name>
    <dbReference type="NCBI Taxonomy" id="3880"/>
    <lineage>
        <taxon>Eukaryota</taxon>
        <taxon>Viridiplantae</taxon>
        <taxon>Streptophyta</taxon>
        <taxon>Embryophyta</taxon>
        <taxon>Tracheophyta</taxon>
        <taxon>Spermatophyta</taxon>
        <taxon>Magnoliopsida</taxon>
        <taxon>eudicotyledons</taxon>
        <taxon>Gunneridae</taxon>
        <taxon>Pentapetalae</taxon>
        <taxon>rosids</taxon>
        <taxon>fabids</taxon>
        <taxon>Fabales</taxon>
        <taxon>Fabaceae</taxon>
        <taxon>Papilionoideae</taxon>
        <taxon>50 kb inversion clade</taxon>
        <taxon>NPAAA clade</taxon>
        <taxon>Hologalegina</taxon>
        <taxon>IRL clade</taxon>
        <taxon>Trifolieae</taxon>
        <taxon>Medicago</taxon>
    </lineage>
</organism>
<dbReference type="EMBL" id="CM001217">
    <property type="protein sequence ID" value="KEH43033.1"/>
    <property type="molecule type" value="Genomic_DNA"/>
</dbReference>
<reference evidence="1 3" key="1">
    <citation type="journal article" date="2011" name="Nature">
        <title>The Medicago genome provides insight into the evolution of rhizobial symbioses.</title>
        <authorList>
            <person name="Young N.D."/>
            <person name="Debelle F."/>
            <person name="Oldroyd G.E."/>
            <person name="Geurts R."/>
            <person name="Cannon S.B."/>
            <person name="Udvardi M.K."/>
            <person name="Benedito V.A."/>
            <person name="Mayer K.F."/>
            <person name="Gouzy J."/>
            <person name="Schoof H."/>
            <person name="Van de Peer Y."/>
            <person name="Proost S."/>
            <person name="Cook D.R."/>
            <person name="Meyers B.C."/>
            <person name="Spannagl M."/>
            <person name="Cheung F."/>
            <person name="De Mita S."/>
            <person name="Krishnakumar V."/>
            <person name="Gundlach H."/>
            <person name="Zhou S."/>
            <person name="Mudge J."/>
            <person name="Bharti A.K."/>
            <person name="Murray J.D."/>
            <person name="Naoumkina M.A."/>
            <person name="Rosen B."/>
            <person name="Silverstein K.A."/>
            <person name="Tang H."/>
            <person name="Rombauts S."/>
            <person name="Zhao P.X."/>
            <person name="Zhou P."/>
            <person name="Barbe V."/>
            <person name="Bardou P."/>
            <person name="Bechner M."/>
            <person name="Bellec A."/>
            <person name="Berger A."/>
            <person name="Berges H."/>
            <person name="Bidwell S."/>
            <person name="Bisseling T."/>
            <person name="Choisne N."/>
            <person name="Couloux A."/>
            <person name="Denny R."/>
            <person name="Deshpande S."/>
            <person name="Dai X."/>
            <person name="Doyle J.J."/>
            <person name="Dudez A.M."/>
            <person name="Farmer A.D."/>
            <person name="Fouteau S."/>
            <person name="Franken C."/>
            <person name="Gibelin C."/>
            <person name="Gish J."/>
            <person name="Goldstein S."/>
            <person name="Gonzalez A.J."/>
            <person name="Green P.J."/>
            <person name="Hallab A."/>
            <person name="Hartog M."/>
            <person name="Hua A."/>
            <person name="Humphray S.J."/>
            <person name="Jeong D.H."/>
            <person name="Jing Y."/>
            <person name="Jocker A."/>
            <person name="Kenton S.M."/>
            <person name="Kim D.J."/>
            <person name="Klee K."/>
            <person name="Lai H."/>
            <person name="Lang C."/>
            <person name="Lin S."/>
            <person name="Macmil S.L."/>
            <person name="Magdelenat G."/>
            <person name="Matthews L."/>
            <person name="McCorrison J."/>
            <person name="Monaghan E.L."/>
            <person name="Mun J.H."/>
            <person name="Najar F.Z."/>
            <person name="Nicholson C."/>
            <person name="Noirot C."/>
            <person name="O'Bleness M."/>
            <person name="Paule C.R."/>
            <person name="Poulain J."/>
            <person name="Prion F."/>
            <person name="Qin B."/>
            <person name="Qu C."/>
            <person name="Retzel E.F."/>
            <person name="Riddle C."/>
            <person name="Sallet E."/>
            <person name="Samain S."/>
            <person name="Samson N."/>
            <person name="Sanders I."/>
            <person name="Saurat O."/>
            <person name="Scarpelli C."/>
            <person name="Schiex T."/>
            <person name="Segurens B."/>
            <person name="Severin A.J."/>
            <person name="Sherrier D.J."/>
            <person name="Shi R."/>
            <person name="Sims S."/>
            <person name="Singer S.R."/>
            <person name="Sinharoy S."/>
            <person name="Sterck L."/>
            <person name="Viollet A."/>
            <person name="Wang B.B."/>
            <person name="Wang K."/>
            <person name="Wang M."/>
            <person name="Wang X."/>
            <person name="Warfsmann J."/>
            <person name="Weissenbach J."/>
            <person name="White D.D."/>
            <person name="White J.D."/>
            <person name="Wiley G.B."/>
            <person name="Wincker P."/>
            <person name="Xing Y."/>
            <person name="Yang L."/>
            <person name="Yao Z."/>
            <person name="Ying F."/>
            <person name="Zhai J."/>
            <person name="Zhou L."/>
            <person name="Zuber A."/>
            <person name="Denarie J."/>
            <person name="Dixon R.A."/>
            <person name="May G.D."/>
            <person name="Schwartz D.C."/>
            <person name="Rogers J."/>
            <person name="Quetier F."/>
            <person name="Town C.D."/>
            <person name="Roe B.A."/>
        </authorList>
    </citation>
    <scope>NUCLEOTIDE SEQUENCE [LARGE SCALE GENOMIC DNA]</scope>
    <source>
        <strain evidence="1">A17</strain>
        <strain evidence="2 3">cv. Jemalong A17</strain>
    </source>
</reference>
<reference evidence="2" key="3">
    <citation type="submission" date="2015-04" db="UniProtKB">
        <authorList>
            <consortium name="EnsemblPlants"/>
        </authorList>
    </citation>
    <scope>IDENTIFICATION</scope>
    <source>
        <strain evidence="2">cv. Jemalong A17</strain>
    </source>
</reference>
<protein>
    <submittedName>
        <fullName evidence="1 2">Uncharacterized protein</fullName>
    </submittedName>
</protein>
<name>A0A072VNN7_MEDTR</name>
<dbReference type="HOGENOM" id="CLU_2530847_0_0_1"/>
<dbReference type="AlphaFoldDB" id="A0A072VNN7"/>
<evidence type="ECO:0000313" key="3">
    <source>
        <dbReference type="Proteomes" id="UP000002051"/>
    </source>
</evidence>
<dbReference type="Proteomes" id="UP000002051">
    <property type="component" value="Unassembled WGS sequence"/>
</dbReference>
<dbReference type="EnsemblPlants" id="KEH43033">
    <property type="protein sequence ID" value="KEH43033"/>
    <property type="gene ID" value="MTR_1g081030"/>
</dbReference>
<evidence type="ECO:0000313" key="1">
    <source>
        <dbReference type="EMBL" id="KEH43033.1"/>
    </source>
</evidence>
<evidence type="ECO:0000313" key="2">
    <source>
        <dbReference type="EnsemblPlants" id="KEH43033"/>
    </source>
</evidence>
<proteinExistence type="predicted"/>
<gene>
    <name evidence="1" type="ordered locus">MTR_1g081030</name>
</gene>
<keyword evidence="3" id="KW-1185">Reference proteome</keyword>
<sequence length="84" mass="9808">MSNISRKPNINGFLTRVWLAVNVWHLISSSLNKFDNARDIIFNMLQKLSTTQIETIVTIMWSIWKAINLKLWQQVSDSSVKIME</sequence>
<reference evidence="1 3" key="2">
    <citation type="journal article" date="2014" name="BMC Genomics">
        <title>An improved genome release (version Mt4.0) for the model legume Medicago truncatula.</title>
        <authorList>
            <person name="Tang H."/>
            <person name="Krishnakumar V."/>
            <person name="Bidwell S."/>
            <person name="Rosen B."/>
            <person name="Chan A."/>
            <person name="Zhou S."/>
            <person name="Gentzbittel L."/>
            <person name="Childs K.L."/>
            <person name="Yandell M."/>
            <person name="Gundlach H."/>
            <person name="Mayer K.F."/>
            <person name="Schwartz D.C."/>
            <person name="Town C.D."/>
        </authorList>
    </citation>
    <scope>GENOME REANNOTATION</scope>
    <source>
        <strain evidence="1">A17</strain>
        <strain evidence="2 3">cv. Jemalong A17</strain>
    </source>
</reference>